<evidence type="ECO:0000313" key="2">
    <source>
        <dbReference type="EMBL" id="COY94023.1"/>
    </source>
</evidence>
<dbReference type="AlphaFoldDB" id="A0A916P8R4"/>
<name>A0A916P8R4_MYCTX</name>
<proteinExistence type="predicted"/>
<dbReference type="EMBL" id="CSBK01001630">
    <property type="protein sequence ID" value="COY94023.1"/>
    <property type="molecule type" value="Genomic_DNA"/>
</dbReference>
<feature type="region of interest" description="Disordered" evidence="1">
    <location>
        <begin position="18"/>
        <end position="46"/>
    </location>
</feature>
<evidence type="ECO:0000256" key="1">
    <source>
        <dbReference type="SAM" id="MobiDB-lite"/>
    </source>
</evidence>
<gene>
    <name evidence="2" type="ORF">ERS007739_03229</name>
</gene>
<organism evidence="2 3">
    <name type="scientific">Mycobacterium tuberculosis</name>
    <dbReference type="NCBI Taxonomy" id="1773"/>
    <lineage>
        <taxon>Bacteria</taxon>
        <taxon>Bacillati</taxon>
        <taxon>Actinomycetota</taxon>
        <taxon>Actinomycetes</taxon>
        <taxon>Mycobacteriales</taxon>
        <taxon>Mycobacteriaceae</taxon>
        <taxon>Mycobacterium</taxon>
        <taxon>Mycobacterium tuberculosis complex</taxon>
    </lineage>
</organism>
<accession>A0A916P8R4</accession>
<comment type="caution">
    <text evidence="2">The sequence shown here is derived from an EMBL/GenBank/DDBJ whole genome shotgun (WGS) entry which is preliminary data.</text>
</comment>
<protein>
    <submittedName>
        <fullName evidence="2">Uncharacterized protein</fullName>
    </submittedName>
</protein>
<evidence type="ECO:0000313" key="3">
    <source>
        <dbReference type="Proteomes" id="UP000039021"/>
    </source>
</evidence>
<dbReference type="Proteomes" id="UP000039021">
    <property type="component" value="Unassembled WGS sequence"/>
</dbReference>
<reference evidence="3" key="1">
    <citation type="submission" date="2015-03" db="EMBL/GenBank/DDBJ databases">
        <authorList>
            <consortium name="Pathogen Informatics"/>
        </authorList>
    </citation>
    <scope>NUCLEOTIDE SEQUENCE [LARGE SCALE GENOMIC DNA]</scope>
    <source>
        <strain evidence="3">N09902308</strain>
    </source>
</reference>
<sequence>MPRSLAILAARTASMMTPAEFGESHTSSLYSRFNGTSPKARPSRRT</sequence>
<feature type="compositionally biased region" description="Polar residues" evidence="1">
    <location>
        <begin position="24"/>
        <end position="37"/>
    </location>
</feature>